<dbReference type="EMBL" id="CM023476">
    <property type="protein sequence ID" value="KAH7940415.1"/>
    <property type="molecule type" value="Genomic_DNA"/>
</dbReference>
<reference evidence="1" key="1">
    <citation type="submission" date="2020-05" db="EMBL/GenBank/DDBJ databases">
        <title>Large-scale comparative analyses of tick genomes elucidate their genetic diversity and vector capacities.</title>
        <authorList>
            <person name="Jia N."/>
            <person name="Wang J."/>
            <person name="Shi W."/>
            <person name="Du L."/>
            <person name="Sun Y."/>
            <person name="Zhan W."/>
            <person name="Jiang J."/>
            <person name="Wang Q."/>
            <person name="Zhang B."/>
            <person name="Ji P."/>
            <person name="Sakyi L.B."/>
            <person name="Cui X."/>
            <person name="Yuan T."/>
            <person name="Jiang B."/>
            <person name="Yang W."/>
            <person name="Lam T.T.-Y."/>
            <person name="Chang Q."/>
            <person name="Ding S."/>
            <person name="Wang X."/>
            <person name="Zhu J."/>
            <person name="Ruan X."/>
            <person name="Zhao L."/>
            <person name="Wei J."/>
            <person name="Que T."/>
            <person name="Du C."/>
            <person name="Cheng J."/>
            <person name="Dai P."/>
            <person name="Han X."/>
            <person name="Huang E."/>
            <person name="Gao Y."/>
            <person name="Liu J."/>
            <person name="Shao H."/>
            <person name="Ye R."/>
            <person name="Li L."/>
            <person name="Wei W."/>
            <person name="Wang X."/>
            <person name="Wang C."/>
            <person name="Yang T."/>
            <person name="Huo Q."/>
            <person name="Li W."/>
            <person name="Guo W."/>
            <person name="Chen H."/>
            <person name="Zhou L."/>
            <person name="Ni X."/>
            <person name="Tian J."/>
            <person name="Zhou Y."/>
            <person name="Sheng Y."/>
            <person name="Liu T."/>
            <person name="Pan Y."/>
            <person name="Xia L."/>
            <person name="Li J."/>
            <person name="Zhao F."/>
            <person name="Cao W."/>
        </authorList>
    </citation>
    <scope>NUCLEOTIDE SEQUENCE</scope>
    <source>
        <strain evidence="1">Dsil-2018</strain>
    </source>
</reference>
<protein>
    <submittedName>
        <fullName evidence="1">Uncharacterized protein</fullName>
    </submittedName>
</protein>
<gene>
    <name evidence="1" type="ORF">HPB49_000150</name>
</gene>
<sequence>MMCSSNTGTPASCNAIQAKRASQTNIPVKSYFAEEQTDHLRELITKYEKVIENKRADAISINAKAKAWQKLCAEYNSRPFARPRDAKQHEAKVEARESSSQYSFTGFTASRSDLTAGEYRYTSPNANSKAWFKNFMKSAALPTGHDAIFFVTALTSYNTVLTRVALLRRRATARMRKQAFTGASSEVKRSFRPWSGVYRDAEYCVVASEALVSPFLLDVSKSGRERRTGPGDLSG</sequence>
<accession>A0ACB8CCF1</accession>
<name>A0ACB8CCF1_DERSI</name>
<dbReference type="Proteomes" id="UP000821865">
    <property type="component" value="Chromosome 7"/>
</dbReference>
<evidence type="ECO:0000313" key="1">
    <source>
        <dbReference type="EMBL" id="KAH7940415.1"/>
    </source>
</evidence>
<proteinExistence type="predicted"/>
<comment type="caution">
    <text evidence="1">The sequence shown here is derived from an EMBL/GenBank/DDBJ whole genome shotgun (WGS) entry which is preliminary data.</text>
</comment>
<organism evidence="1 2">
    <name type="scientific">Dermacentor silvarum</name>
    <name type="common">Tick</name>
    <dbReference type="NCBI Taxonomy" id="543639"/>
    <lineage>
        <taxon>Eukaryota</taxon>
        <taxon>Metazoa</taxon>
        <taxon>Ecdysozoa</taxon>
        <taxon>Arthropoda</taxon>
        <taxon>Chelicerata</taxon>
        <taxon>Arachnida</taxon>
        <taxon>Acari</taxon>
        <taxon>Parasitiformes</taxon>
        <taxon>Ixodida</taxon>
        <taxon>Ixodoidea</taxon>
        <taxon>Ixodidae</taxon>
        <taxon>Rhipicephalinae</taxon>
        <taxon>Dermacentor</taxon>
    </lineage>
</organism>
<keyword evidence="2" id="KW-1185">Reference proteome</keyword>
<evidence type="ECO:0000313" key="2">
    <source>
        <dbReference type="Proteomes" id="UP000821865"/>
    </source>
</evidence>